<feature type="domain" description="MIR" evidence="4">
    <location>
        <begin position="56"/>
        <end position="111"/>
    </location>
</feature>
<keyword evidence="2" id="KW-0677">Repeat</keyword>
<feature type="domain" description="MIR" evidence="4">
    <location>
        <begin position="121"/>
        <end position="176"/>
    </location>
</feature>
<dbReference type="EMBL" id="JEMT01020406">
    <property type="protein sequence ID" value="EXX65800.1"/>
    <property type="molecule type" value="Genomic_DNA"/>
</dbReference>
<organism evidence="5 6">
    <name type="scientific">Rhizophagus irregularis (strain DAOM 197198w)</name>
    <name type="common">Glomus intraradices</name>
    <dbReference type="NCBI Taxonomy" id="1432141"/>
    <lineage>
        <taxon>Eukaryota</taxon>
        <taxon>Fungi</taxon>
        <taxon>Fungi incertae sedis</taxon>
        <taxon>Mucoromycota</taxon>
        <taxon>Glomeromycotina</taxon>
        <taxon>Glomeromycetes</taxon>
        <taxon>Glomerales</taxon>
        <taxon>Glomeraceae</taxon>
        <taxon>Rhizophagus</taxon>
    </lineage>
</organism>
<dbReference type="PROSITE" id="PS50919">
    <property type="entry name" value="MIR"/>
    <property type="match status" value="3"/>
</dbReference>
<keyword evidence="1" id="KW-0732">Signal</keyword>
<feature type="region of interest" description="Disordered" evidence="3">
    <location>
        <begin position="70"/>
        <end position="96"/>
    </location>
</feature>
<feature type="compositionally biased region" description="Low complexity" evidence="3">
    <location>
        <begin position="70"/>
        <end position="80"/>
    </location>
</feature>
<dbReference type="OrthoDB" id="5588846at2759"/>
<dbReference type="InterPro" id="IPR016093">
    <property type="entry name" value="MIR_motif"/>
</dbReference>
<dbReference type="Proteomes" id="UP000022910">
    <property type="component" value="Unassembled WGS sequence"/>
</dbReference>
<dbReference type="SMART" id="SM00472">
    <property type="entry name" value="MIR"/>
    <property type="match status" value="3"/>
</dbReference>
<evidence type="ECO:0000313" key="5">
    <source>
        <dbReference type="EMBL" id="EXX65800.1"/>
    </source>
</evidence>
<gene>
    <name evidence="5" type="ORF">RirG_129790</name>
</gene>
<sequence length="247" mass="28194">MGTTENSEDVGNSEEKNIFIQPTTTQESSLQIQNFSHFQPQTSIPPGSSNSSSTTDEYIRFGSCIALQHSTTSRHLSSRSPDNKESSKGNKDQVFATRRKSENELWMVLQAYGERRRLKKGDAVPYNAQIRLGHIVSRRNLRSHPDYISPISNQQEVICHDENTSDLNDNWLVQRHSYTNHYDNSGYWLADDAITLRHIQTGATLHSHSIMLDNDDNQEVTCYGPGHEENDKWKAEHNDINDFIRSS</sequence>
<protein>
    <submittedName>
        <fullName evidence="5">Pmt1p</fullName>
    </submittedName>
</protein>
<dbReference type="PANTHER" id="PTHR46809:SF2">
    <property type="entry name" value="GH21273P"/>
    <property type="match status" value="1"/>
</dbReference>
<reference evidence="5 6" key="1">
    <citation type="submission" date="2014-02" db="EMBL/GenBank/DDBJ databases">
        <title>Single nucleus genome sequencing reveals high similarity among nuclei of an endomycorrhizal fungus.</title>
        <authorList>
            <person name="Lin K."/>
            <person name="Geurts R."/>
            <person name="Zhang Z."/>
            <person name="Limpens E."/>
            <person name="Saunders D.G."/>
            <person name="Mu D."/>
            <person name="Pang E."/>
            <person name="Cao H."/>
            <person name="Cha H."/>
            <person name="Lin T."/>
            <person name="Zhou Q."/>
            <person name="Shang Y."/>
            <person name="Li Y."/>
            <person name="Ivanov S."/>
            <person name="Sharma T."/>
            <person name="Velzen R.V."/>
            <person name="Ruijter N.D."/>
            <person name="Aanen D.K."/>
            <person name="Win J."/>
            <person name="Kamoun S."/>
            <person name="Bisseling T."/>
            <person name="Huang S."/>
        </authorList>
    </citation>
    <scope>NUCLEOTIDE SEQUENCE [LARGE SCALE GENOMIC DNA]</scope>
    <source>
        <strain evidence="5">DAOM 197198w</strain>
        <strain evidence="6">DAOM197198w</strain>
    </source>
</reference>
<dbReference type="EMBL" id="JEMT01020406">
    <property type="protein sequence ID" value="EXX65798.1"/>
    <property type="molecule type" value="Genomic_DNA"/>
</dbReference>
<dbReference type="SUPFAM" id="SSF82109">
    <property type="entry name" value="MIR domain"/>
    <property type="match status" value="1"/>
</dbReference>
<dbReference type="PANTHER" id="PTHR46809">
    <property type="entry name" value="STROMAL CELL-DERIVED FACTOR 2-LIKE PROTEIN"/>
    <property type="match status" value="1"/>
</dbReference>
<keyword evidence="6" id="KW-1185">Reference proteome</keyword>
<evidence type="ECO:0000256" key="1">
    <source>
        <dbReference type="ARBA" id="ARBA00022729"/>
    </source>
</evidence>
<dbReference type="Pfam" id="PF02815">
    <property type="entry name" value="MIR"/>
    <property type="match status" value="1"/>
</dbReference>
<evidence type="ECO:0000256" key="3">
    <source>
        <dbReference type="SAM" id="MobiDB-lite"/>
    </source>
</evidence>
<feature type="domain" description="MIR" evidence="4">
    <location>
        <begin position="185"/>
        <end position="238"/>
    </location>
</feature>
<accession>A0A015JFD3</accession>
<proteinExistence type="predicted"/>
<comment type="caution">
    <text evidence="5">The sequence shown here is derived from an EMBL/GenBank/DDBJ whole genome shotgun (WGS) entry which is preliminary data.</text>
</comment>
<dbReference type="STRING" id="1432141.A0A015JFD3"/>
<feature type="compositionally biased region" description="Basic and acidic residues" evidence="3">
    <location>
        <begin position="81"/>
        <end position="91"/>
    </location>
</feature>
<dbReference type="Gene3D" id="2.80.10.50">
    <property type="match status" value="1"/>
</dbReference>
<dbReference type="CDD" id="cd23263">
    <property type="entry name" value="beta-trefoil_MIR"/>
    <property type="match status" value="1"/>
</dbReference>
<evidence type="ECO:0000256" key="2">
    <source>
        <dbReference type="ARBA" id="ARBA00022737"/>
    </source>
</evidence>
<dbReference type="AlphaFoldDB" id="A0A015JFD3"/>
<dbReference type="InterPro" id="IPR036300">
    <property type="entry name" value="MIR_dom_sf"/>
</dbReference>
<name>A0A015JFD3_RHIIW</name>
<dbReference type="SMR" id="A0A015JFD3"/>
<evidence type="ECO:0000259" key="4">
    <source>
        <dbReference type="PROSITE" id="PS50919"/>
    </source>
</evidence>
<evidence type="ECO:0000313" key="6">
    <source>
        <dbReference type="Proteomes" id="UP000022910"/>
    </source>
</evidence>